<dbReference type="RefSeq" id="WP_092621089.1">
    <property type="nucleotide sequence ID" value="NZ_FNCV01000010.1"/>
</dbReference>
<dbReference type="Proteomes" id="UP000217076">
    <property type="component" value="Unassembled WGS sequence"/>
</dbReference>
<keyword evidence="1" id="KW-1133">Transmembrane helix</keyword>
<evidence type="ECO:0000313" key="3">
    <source>
        <dbReference type="Proteomes" id="UP000217076"/>
    </source>
</evidence>
<protein>
    <submittedName>
        <fullName evidence="2">Uncharacterized protein</fullName>
    </submittedName>
</protein>
<keyword evidence="3" id="KW-1185">Reference proteome</keyword>
<dbReference type="STRING" id="83401.SAMN05421742_11075"/>
<organism evidence="2 3">
    <name type="scientific">Roseospirillum parvum</name>
    <dbReference type="NCBI Taxonomy" id="83401"/>
    <lineage>
        <taxon>Bacteria</taxon>
        <taxon>Pseudomonadati</taxon>
        <taxon>Pseudomonadota</taxon>
        <taxon>Alphaproteobacteria</taxon>
        <taxon>Rhodospirillales</taxon>
        <taxon>Rhodospirillaceae</taxon>
        <taxon>Roseospirillum</taxon>
    </lineage>
</organism>
<sequence length="72" mass="7532">MNETVNETTTATTTPAVDLSHESGMAGWEIAVVGLAALLAMVFLWRTYFARRGKKGPACASCGSKQGCSAAH</sequence>
<dbReference type="AlphaFoldDB" id="A0A1G8EL52"/>
<dbReference type="EMBL" id="FNCV01000010">
    <property type="protein sequence ID" value="SDH70586.1"/>
    <property type="molecule type" value="Genomic_DNA"/>
</dbReference>
<name>A0A1G8EL52_9PROT</name>
<keyword evidence="1" id="KW-0812">Transmembrane</keyword>
<accession>A0A1G8EL52</accession>
<feature type="transmembrane region" description="Helical" evidence="1">
    <location>
        <begin position="25"/>
        <end position="45"/>
    </location>
</feature>
<gene>
    <name evidence="2" type="ORF">SAMN05421742_11075</name>
</gene>
<evidence type="ECO:0000313" key="2">
    <source>
        <dbReference type="EMBL" id="SDH70586.1"/>
    </source>
</evidence>
<evidence type="ECO:0000256" key="1">
    <source>
        <dbReference type="SAM" id="Phobius"/>
    </source>
</evidence>
<reference evidence="3" key="1">
    <citation type="submission" date="2016-10" db="EMBL/GenBank/DDBJ databases">
        <authorList>
            <person name="Varghese N."/>
            <person name="Submissions S."/>
        </authorList>
    </citation>
    <scope>NUCLEOTIDE SEQUENCE [LARGE SCALE GENOMIC DNA]</scope>
    <source>
        <strain evidence="3">930I</strain>
    </source>
</reference>
<keyword evidence="1" id="KW-0472">Membrane</keyword>
<proteinExistence type="predicted"/>